<dbReference type="Proteomes" id="UP000287188">
    <property type="component" value="Unassembled WGS sequence"/>
</dbReference>
<accession>A0A402AFS4</accession>
<evidence type="ECO:0000313" key="2">
    <source>
        <dbReference type="Proteomes" id="UP000287188"/>
    </source>
</evidence>
<sequence>MRSVVWAAVAAHHATLHAPNPAPERNSKKPWISYYSDTFMDEMVIYSKGILGYGF</sequence>
<comment type="caution">
    <text evidence="1">The sequence shown here is derived from an EMBL/GenBank/DDBJ whole genome shotgun (WGS) entry which is preliminary data.</text>
</comment>
<proteinExistence type="predicted"/>
<keyword evidence="2" id="KW-1185">Reference proteome</keyword>
<evidence type="ECO:0000313" key="1">
    <source>
        <dbReference type="EMBL" id="GCE17936.1"/>
    </source>
</evidence>
<organism evidence="1 2">
    <name type="scientific">Dictyobacter kobayashii</name>
    <dbReference type="NCBI Taxonomy" id="2014872"/>
    <lineage>
        <taxon>Bacteria</taxon>
        <taxon>Bacillati</taxon>
        <taxon>Chloroflexota</taxon>
        <taxon>Ktedonobacteria</taxon>
        <taxon>Ktedonobacterales</taxon>
        <taxon>Dictyobacteraceae</taxon>
        <taxon>Dictyobacter</taxon>
    </lineage>
</organism>
<name>A0A402AFS4_9CHLR</name>
<dbReference type="AlphaFoldDB" id="A0A402AFS4"/>
<protein>
    <submittedName>
        <fullName evidence="1">Uncharacterized protein</fullName>
    </submittedName>
</protein>
<gene>
    <name evidence="1" type="ORF">KDK_17360</name>
</gene>
<dbReference type="EMBL" id="BIFS01000001">
    <property type="protein sequence ID" value="GCE17936.1"/>
    <property type="molecule type" value="Genomic_DNA"/>
</dbReference>
<reference evidence="2" key="1">
    <citation type="submission" date="2018-12" db="EMBL/GenBank/DDBJ databases">
        <title>Tengunoibacter tsumagoiensis gen. nov., sp. nov., Dictyobacter kobayashii sp. nov., D. alpinus sp. nov., and D. joshuensis sp. nov. and description of Dictyobacteraceae fam. nov. within the order Ktedonobacterales isolated from Tengu-no-mugimeshi.</title>
        <authorList>
            <person name="Wang C.M."/>
            <person name="Zheng Y."/>
            <person name="Sakai Y."/>
            <person name="Toyoda A."/>
            <person name="Minakuchi Y."/>
            <person name="Abe K."/>
            <person name="Yokota A."/>
            <person name="Yabe S."/>
        </authorList>
    </citation>
    <scope>NUCLEOTIDE SEQUENCE [LARGE SCALE GENOMIC DNA]</scope>
    <source>
        <strain evidence="2">Uno11</strain>
    </source>
</reference>